<sequence length="349" mass="36345">MEALGTLQLEGAPHAVLGLSGGSRRPCTRLSSAETRSGAASARPAPHQVCLLLPSALIVPKCWSQNIPRSSDPKGKRFPSARDTEAAGTAKPRTLRREDSGPLQEAARTGDCAGPEGDFGESGREAVPVWRLRRDLAVFVVAPRSVPAVISGCGTQERLRPPGSGRLPCGALRPCVRASAQAVMFVFGAAQMSPQDPCTLSPGRGPVLYQCPPVLVSWSLGIQDRVETTQPTRQPSGSDGDRAKGRDPCSLSVLLGPLEPAVPEALFTPMEPIAGPAAQPLGAETHYPSVLSAKGPGLSAWVSNQQGHRQEPGSTAHFGLVMLSSQSATGNEAVDLVSPRPLALPAHGA</sequence>
<dbReference type="AlphaFoldDB" id="A0A091CZB1"/>
<feature type="region of interest" description="Disordered" evidence="1">
    <location>
        <begin position="227"/>
        <end position="250"/>
    </location>
</feature>
<accession>A0A091CZB1</accession>
<reference evidence="2 3" key="1">
    <citation type="submission" date="2013-11" db="EMBL/GenBank/DDBJ databases">
        <title>The Damaraland mole rat (Fukomys damarensis) genome and evolution of African mole rats.</title>
        <authorList>
            <person name="Gladyshev V.N."/>
            <person name="Fang X."/>
        </authorList>
    </citation>
    <scope>NUCLEOTIDE SEQUENCE [LARGE SCALE GENOMIC DNA]</scope>
    <source>
        <tissue evidence="2">Liver</tissue>
    </source>
</reference>
<evidence type="ECO:0000256" key="1">
    <source>
        <dbReference type="SAM" id="MobiDB-lite"/>
    </source>
</evidence>
<feature type="compositionally biased region" description="Basic and acidic residues" evidence="1">
    <location>
        <begin position="71"/>
        <end position="85"/>
    </location>
</feature>
<proteinExistence type="predicted"/>
<dbReference type="Proteomes" id="UP000028990">
    <property type="component" value="Unassembled WGS sequence"/>
</dbReference>
<name>A0A091CZB1_FUKDA</name>
<protein>
    <submittedName>
        <fullName evidence="2">Uncharacterized protein</fullName>
    </submittedName>
</protein>
<evidence type="ECO:0000313" key="3">
    <source>
        <dbReference type="Proteomes" id="UP000028990"/>
    </source>
</evidence>
<evidence type="ECO:0000313" key="2">
    <source>
        <dbReference type="EMBL" id="KFO23215.1"/>
    </source>
</evidence>
<keyword evidence="3" id="KW-1185">Reference proteome</keyword>
<organism evidence="2 3">
    <name type="scientific">Fukomys damarensis</name>
    <name type="common">Damaraland mole rat</name>
    <name type="synonym">Cryptomys damarensis</name>
    <dbReference type="NCBI Taxonomy" id="885580"/>
    <lineage>
        <taxon>Eukaryota</taxon>
        <taxon>Metazoa</taxon>
        <taxon>Chordata</taxon>
        <taxon>Craniata</taxon>
        <taxon>Vertebrata</taxon>
        <taxon>Euteleostomi</taxon>
        <taxon>Mammalia</taxon>
        <taxon>Eutheria</taxon>
        <taxon>Euarchontoglires</taxon>
        <taxon>Glires</taxon>
        <taxon>Rodentia</taxon>
        <taxon>Hystricomorpha</taxon>
        <taxon>Bathyergidae</taxon>
        <taxon>Fukomys</taxon>
    </lineage>
</organism>
<feature type="compositionally biased region" description="Polar residues" evidence="1">
    <location>
        <begin position="228"/>
        <end position="237"/>
    </location>
</feature>
<dbReference type="EMBL" id="KN123809">
    <property type="protein sequence ID" value="KFO23215.1"/>
    <property type="molecule type" value="Genomic_DNA"/>
</dbReference>
<feature type="region of interest" description="Disordered" evidence="1">
    <location>
        <begin position="68"/>
        <end position="123"/>
    </location>
</feature>
<feature type="region of interest" description="Disordered" evidence="1">
    <location>
        <begin position="16"/>
        <end position="44"/>
    </location>
</feature>
<gene>
    <name evidence="2" type="ORF">H920_15380</name>
</gene>